<name>A0A7W6H9Q1_9HYPH</name>
<dbReference type="GO" id="GO:0006508">
    <property type="term" value="P:proteolysis"/>
    <property type="evidence" value="ECO:0007669"/>
    <property type="project" value="InterPro"/>
</dbReference>
<dbReference type="RefSeq" id="WP_183205578.1">
    <property type="nucleotide sequence ID" value="NZ_JAAAMM010000001.1"/>
</dbReference>
<gene>
    <name evidence="2" type="ORF">GGR03_000238</name>
</gene>
<organism evidence="2 3">
    <name type="scientific">Aurantimonas endophytica</name>
    <dbReference type="NCBI Taxonomy" id="1522175"/>
    <lineage>
        <taxon>Bacteria</taxon>
        <taxon>Pseudomonadati</taxon>
        <taxon>Pseudomonadota</taxon>
        <taxon>Alphaproteobacteria</taxon>
        <taxon>Hyphomicrobiales</taxon>
        <taxon>Aurantimonadaceae</taxon>
        <taxon>Aurantimonas</taxon>
    </lineage>
</organism>
<evidence type="ECO:0000313" key="3">
    <source>
        <dbReference type="Proteomes" id="UP000588647"/>
    </source>
</evidence>
<evidence type="ECO:0000313" key="2">
    <source>
        <dbReference type="EMBL" id="MBB4001191.1"/>
    </source>
</evidence>
<dbReference type="EMBL" id="JACIEM010000001">
    <property type="protein sequence ID" value="MBB4001191.1"/>
    <property type="molecule type" value="Genomic_DNA"/>
</dbReference>
<dbReference type="GO" id="GO:0004222">
    <property type="term" value="F:metalloendopeptidase activity"/>
    <property type="evidence" value="ECO:0007669"/>
    <property type="project" value="InterPro"/>
</dbReference>
<evidence type="ECO:0000256" key="1">
    <source>
        <dbReference type="SAM" id="MobiDB-lite"/>
    </source>
</evidence>
<feature type="compositionally biased region" description="Low complexity" evidence="1">
    <location>
        <begin position="280"/>
        <end position="301"/>
    </location>
</feature>
<accession>A0A7W6H9Q1</accession>
<feature type="region of interest" description="Disordered" evidence="1">
    <location>
        <begin position="263"/>
        <end position="326"/>
    </location>
</feature>
<dbReference type="Gene3D" id="1.20.58.760">
    <property type="entry name" value="Peptidase M41"/>
    <property type="match status" value="1"/>
</dbReference>
<dbReference type="SUPFAM" id="SSF140990">
    <property type="entry name" value="FtsH protease domain-like"/>
    <property type="match status" value="1"/>
</dbReference>
<reference evidence="2 3" key="1">
    <citation type="submission" date="2020-08" db="EMBL/GenBank/DDBJ databases">
        <title>Genomic Encyclopedia of Type Strains, Phase IV (KMG-IV): sequencing the most valuable type-strain genomes for metagenomic binning, comparative biology and taxonomic classification.</title>
        <authorList>
            <person name="Goeker M."/>
        </authorList>
    </citation>
    <scope>NUCLEOTIDE SEQUENCE [LARGE SCALE GENOMIC DNA]</scope>
    <source>
        <strain evidence="2 3">DSM 103570</strain>
    </source>
</reference>
<proteinExistence type="predicted"/>
<dbReference type="GO" id="GO:0004176">
    <property type="term" value="F:ATP-dependent peptidase activity"/>
    <property type="evidence" value="ECO:0007669"/>
    <property type="project" value="InterPro"/>
</dbReference>
<comment type="caution">
    <text evidence="2">The sequence shown here is derived from an EMBL/GenBank/DDBJ whole genome shotgun (WGS) entry which is preliminary data.</text>
</comment>
<sequence length="402" mass="42848">MSEKNIIQHLHERRLGISSYDKPLPEFPVYLAPDMNCPGRSETVAGKPLGRTMPGAGERENFVWFGCEPTSASRIPARRTKRFFRVRMSDALFRRACVHEAGHYVVGLALADRSGCVPIVASVASEVTGQTGVLTEFVREEGLDQTRDSYMAEIAILLAGAAAEEPVAGCRGAGCGGPIGSDFDPTTRLAVLIEASFGHGGSMLHAIASDESDISRILASDADLAFVVLRYLIRAYGEAEKIGGQESIRLGFVQASLAATGRFEAQHGQSEPTTEAPPTGLADLSAGSADLSAGSADLSASRPQNVKHDVEVADGRHTPSSGREPLEGVEAASVARFAIAPAQLMNPFNPLGPPISVLSPLPKAKVIKIGFVLPVSNHVGTDRGHIRRQSIRLRRRHFEGLD</sequence>
<dbReference type="GO" id="GO:0005524">
    <property type="term" value="F:ATP binding"/>
    <property type="evidence" value="ECO:0007669"/>
    <property type="project" value="InterPro"/>
</dbReference>
<keyword evidence="3" id="KW-1185">Reference proteome</keyword>
<dbReference type="Proteomes" id="UP000588647">
    <property type="component" value="Unassembled WGS sequence"/>
</dbReference>
<feature type="compositionally biased region" description="Basic and acidic residues" evidence="1">
    <location>
        <begin position="306"/>
        <end position="317"/>
    </location>
</feature>
<protein>
    <recommendedName>
        <fullName evidence="4">Peptidase M41-like protein</fullName>
    </recommendedName>
</protein>
<dbReference type="AlphaFoldDB" id="A0A7W6H9Q1"/>
<dbReference type="InterPro" id="IPR037219">
    <property type="entry name" value="Peptidase_M41-like"/>
</dbReference>
<evidence type="ECO:0008006" key="4">
    <source>
        <dbReference type="Google" id="ProtNLM"/>
    </source>
</evidence>